<dbReference type="PANTHER" id="PTHR43221">
    <property type="entry name" value="PROTEASE HTPX"/>
    <property type="match status" value="1"/>
</dbReference>
<evidence type="ECO:0000256" key="10">
    <source>
        <dbReference type="RuleBase" id="RU003983"/>
    </source>
</evidence>
<evidence type="ECO:0000256" key="2">
    <source>
        <dbReference type="ARBA" id="ARBA00022670"/>
    </source>
</evidence>
<sequence length="400" mass="44894">MSDLTEPKPGIIPDFLPYHKNLADLLEREEEGFWKWFASDNMAAQTFDDHRLFLLKNSVRLDRATYGELFKQAQAVADMLQIEAPLTIYQGQGDARNAALIFMPDTVNIIFHGDLIEFLEPEELTAVLAHEMAHYMHHTREDGRYFIVDRMLDWICGEHGAHQAHATSLWLSRLYQEIYADRLGLFVSGNVKASISSLVKVGSGLSKVSVEAYLTQAREALEMADGHGSEGFTHPETYIRAIALSNWAEDPATADEKLIQLVEGKAKLERLDLLRQETLSATTRALITHILAADWAEESEMLGAHARTFFPDFERQSEAEEAPKDDIAKMDDSLRDYLAFVLADFATVDPELDDTSLMAAFDISTEWGLEEAFDKIAAKDLKLKAKGVAKIRAERAEAAT</sequence>
<keyword evidence="5 10" id="KW-0378">Hydrolase</keyword>
<organism evidence="12 13">
    <name type="scientific">Yoonia phaeophyticola</name>
    <dbReference type="NCBI Taxonomy" id="3137369"/>
    <lineage>
        <taxon>Bacteria</taxon>
        <taxon>Pseudomonadati</taxon>
        <taxon>Pseudomonadota</taxon>
        <taxon>Alphaproteobacteria</taxon>
        <taxon>Rhodobacterales</taxon>
        <taxon>Paracoccaceae</taxon>
        <taxon>Yoonia</taxon>
    </lineage>
</organism>
<dbReference type="Gene3D" id="3.30.2010.10">
    <property type="entry name" value="Metalloproteases ('zincins'), catalytic domain"/>
    <property type="match status" value="1"/>
</dbReference>
<protein>
    <submittedName>
        <fullName evidence="12">M48 family metalloprotease</fullName>
        <ecNumber evidence="12">3.4.24.-</ecNumber>
    </submittedName>
</protein>
<gene>
    <name evidence="12" type="ORF">AABB29_09200</name>
</gene>
<dbReference type="RefSeq" id="WP_341368864.1">
    <property type="nucleotide sequence ID" value="NZ_CP150951.2"/>
</dbReference>
<proteinExistence type="inferred from homology"/>
<keyword evidence="2 10" id="KW-0645">Protease</keyword>
<dbReference type="EC" id="3.4.24.-" evidence="12"/>
<evidence type="ECO:0000313" key="13">
    <source>
        <dbReference type="Proteomes" id="UP001440612"/>
    </source>
</evidence>
<keyword evidence="3" id="KW-0812">Transmembrane</keyword>
<keyword evidence="1" id="KW-1003">Cell membrane</keyword>
<dbReference type="PANTHER" id="PTHR43221:SF2">
    <property type="entry name" value="PROTEASE HTPX HOMOLOG"/>
    <property type="match status" value="1"/>
</dbReference>
<keyword evidence="6 10" id="KW-0862">Zinc</keyword>
<comment type="similarity">
    <text evidence="10">Belongs to the peptidase M48 family.</text>
</comment>
<accession>A0ABZ2V871</accession>
<evidence type="ECO:0000259" key="11">
    <source>
        <dbReference type="Pfam" id="PF01435"/>
    </source>
</evidence>
<dbReference type="InterPro" id="IPR050083">
    <property type="entry name" value="HtpX_protease"/>
</dbReference>
<keyword evidence="9" id="KW-0472">Membrane</keyword>
<dbReference type="Pfam" id="PF01435">
    <property type="entry name" value="Peptidase_M48"/>
    <property type="match status" value="1"/>
</dbReference>
<dbReference type="Proteomes" id="UP001440612">
    <property type="component" value="Chromosome"/>
</dbReference>
<keyword evidence="8 10" id="KW-0482">Metalloprotease</keyword>
<dbReference type="EMBL" id="CP150951">
    <property type="protein sequence ID" value="WZC50763.1"/>
    <property type="molecule type" value="Genomic_DNA"/>
</dbReference>
<dbReference type="GO" id="GO:0008237">
    <property type="term" value="F:metallopeptidase activity"/>
    <property type="evidence" value="ECO:0007669"/>
    <property type="project" value="UniProtKB-KW"/>
</dbReference>
<dbReference type="InterPro" id="IPR001915">
    <property type="entry name" value="Peptidase_M48"/>
</dbReference>
<keyword evidence="4" id="KW-0479">Metal-binding</keyword>
<feature type="domain" description="Peptidase M48" evidence="11">
    <location>
        <begin position="72"/>
        <end position="247"/>
    </location>
</feature>
<evidence type="ECO:0000256" key="3">
    <source>
        <dbReference type="ARBA" id="ARBA00022692"/>
    </source>
</evidence>
<comment type="cofactor">
    <cofactor evidence="10">
        <name>Zn(2+)</name>
        <dbReference type="ChEBI" id="CHEBI:29105"/>
    </cofactor>
    <text evidence="10">Binds 1 zinc ion per subunit.</text>
</comment>
<keyword evidence="7" id="KW-1133">Transmembrane helix</keyword>
<evidence type="ECO:0000256" key="5">
    <source>
        <dbReference type="ARBA" id="ARBA00022801"/>
    </source>
</evidence>
<keyword evidence="13" id="KW-1185">Reference proteome</keyword>
<evidence type="ECO:0000313" key="12">
    <source>
        <dbReference type="EMBL" id="WZC50763.1"/>
    </source>
</evidence>
<evidence type="ECO:0000256" key="6">
    <source>
        <dbReference type="ARBA" id="ARBA00022833"/>
    </source>
</evidence>
<evidence type="ECO:0000256" key="9">
    <source>
        <dbReference type="ARBA" id="ARBA00023136"/>
    </source>
</evidence>
<name>A0ABZ2V871_9RHOB</name>
<evidence type="ECO:0000256" key="1">
    <source>
        <dbReference type="ARBA" id="ARBA00022475"/>
    </source>
</evidence>
<evidence type="ECO:0000256" key="4">
    <source>
        <dbReference type="ARBA" id="ARBA00022723"/>
    </source>
</evidence>
<evidence type="ECO:0000256" key="8">
    <source>
        <dbReference type="ARBA" id="ARBA00023049"/>
    </source>
</evidence>
<reference evidence="13" key="1">
    <citation type="submission" date="2024-04" db="EMBL/GenBank/DDBJ databases">
        <title>Phylogenomic analyses of a clade within the roseobacter group suggest taxonomic reassignments of species of the genera Aestuariivita, Citreicella, Loktanella, Nautella, Pelagibaca, Ruegeria, Thalassobius, Thiobacimonas and Tropicibacter, and the proposal o.</title>
        <authorList>
            <person name="Jeon C.O."/>
        </authorList>
    </citation>
    <scope>NUCLEOTIDE SEQUENCE [LARGE SCALE GENOMIC DNA]</scope>
    <source>
        <strain evidence="13">BS5-3</strain>
    </source>
</reference>
<evidence type="ECO:0000256" key="7">
    <source>
        <dbReference type="ARBA" id="ARBA00022989"/>
    </source>
</evidence>